<evidence type="ECO:0000259" key="1">
    <source>
        <dbReference type="Pfam" id="PF01593"/>
    </source>
</evidence>
<name>A0A8E5HU53_USTVR</name>
<dbReference type="Proteomes" id="UP000027002">
    <property type="component" value="Chromosome 4"/>
</dbReference>
<dbReference type="EMBL" id="CP072756">
    <property type="protein sequence ID" value="QUC21581.1"/>
    <property type="molecule type" value="Genomic_DNA"/>
</dbReference>
<dbReference type="SUPFAM" id="SSF51905">
    <property type="entry name" value="FAD/NAD(P)-binding domain"/>
    <property type="match status" value="1"/>
</dbReference>
<protein>
    <recommendedName>
        <fullName evidence="1">Amine oxidase domain-containing protein</fullName>
    </recommendedName>
</protein>
<dbReference type="InterPro" id="IPR050281">
    <property type="entry name" value="Flavin_monoamine_oxidase"/>
</dbReference>
<dbReference type="InterPro" id="IPR002937">
    <property type="entry name" value="Amino_oxidase"/>
</dbReference>
<dbReference type="AlphaFoldDB" id="A0A8E5HU53"/>
<dbReference type="GO" id="GO:0001716">
    <property type="term" value="F:L-amino-acid oxidase activity"/>
    <property type="evidence" value="ECO:0007669"/>
    <property type="project" value="TreeGrafter"/>
</dbReference>
<dbReference type="Gene3D" id="1.10.10.1620">
    <property type="match status" value="1"/>
</dbReference>
<reference evidence="2" key="1">
    <citation type="submission" date="2020-03" db="EMBL/GenBank/DDBJ databases">
        <title>A mixture of massive structural variations and highly conserved coding sequences in Ustilaginoidea virens genome.</title>
        <authorList>
            <person name="Zhang K."/>
            <person name="Zhao Z."/>
            <person name="Zhang Z."/>
            <person name="Li Y."/>
            <person name="Hsiang T."/>
            <person name="Sun W."/>
        </authorList>
    </citation>
    <scope>NUCLEOTIDE SEQUENCE</scope>
    <source>
        <strain evidence="2">UV-8b</strain>
    </source>
</reference>
<feature type="domain" description="Amine oxidase" evidence="1">
    <location>
        <begin position="390"/>
        <end position="660"/>
    </location>
</feature>
<dbReference type="Gene3D" id="3.50.50.60">
    <property type="entry name" value="FAD/NAD(P)-binding domain"/>
    <property type="match status" value="1"/>
</dbReference>
<dbReference type="RefSeq" id="XP_042999254.1">
    <property type="nucleotide sequence ID" value="XM_043143321.1"/>
</dbReference>
<dbReference type="PANTHER" id="PTHR10742:SF342">
    <property type="entry name" value="AMINE OXIDASE"/>
    <property type="match status" value="1"/>
</dbReference>
<dbReference type="KEGG" id="uvi:66066601"/>
<dbReference type="GeneID" id="66066601"/>
<evidence type="ECO:0000313" key="2">
    <source>
        <dbReference type="EMBL" id="QUC21581.1"/>
    </source>
</evidence>
<dbReference type="InterPro" id="IPR036188">
    <property type="entry name" value="FAD/NAD-bd_sf"/>
</dbReference>
<dbReference type="GO" id="GO:0009063">
    <property type="term" value="P:amino acid catabolic process"/>
    <property type="evidence" value="ECO:0007669"/>
    <property type="project" value="TreeGrafter"/>
</dbReference>
<accession>A0A8E5HU53</accession>
<dbReference type="Pfam" id="PF01593">
    <property type="entry name" value="Amino_oxidase"/>
    <property type="match status" value="2"/>
</dbReference>
<organism evidence="2 3">
    <name type="scientific">Ustilaginoidea virens</name>
    <name type="common">Rice false smut fungus</name>
    <name type="synonym">Villosiclava virens</name>
    <dbReference type="NCBI Taxonomy" id="1159556"/>
    <lineage>
        <taxon>Eukaryota</taxon>
        <taxon>Fungi</taxon>
        <taxon>Dikarya</taxon>
        <taxon>Ascomycota</taxon>
        <taxon>Pezizomycotina</taxon>
        <taxon>Sordariomycetes</taxon>
        <taxon>Hypocreomycetidae</taxon>
        <taxon>Hypocreales</taxon>
        <taxon>Clavicipitaceae</taxon>
        <taxon>Ustilaginoidea</taxon>
    </lineage>
</organism>
<dbReference type="OrthoDB" id="7777654at2759"/>
<proteinExistence type="predicted"/>
<dbReference type="Gene3D" id="3.90.660.10">
    <property type="match status" value="1"/>
</dbReference>
<dbReference type="SUPFAM" id="SSF54373">
    <property type="entry name" value="FAD-linked reductases, C-terminal domain"/>
    <property type="match status" value="1"/>
</dbReference>
<sequence>MGNKTFLVAALAVCAQGRAPPLPIAIDLERGLDARLATVHASPLRRVPGPITHTYGSCAALSPRGADHVVATSDSGIRASRLVWAIPRDAPSGGCISAWDEAGTLVGRSAPRRLSAREAAGAAPKPVAMTEANGFDVLGPWFDGVNALKQRQPGAGDVGRAKKRSIGIVGAGLAGLMTYLVLHQAGFSDVHVLEASDRLGGRVHTEYLSGGPSDYSYQELGAMRLPNDYVDPDSGKRYNMSDTQLVLELVRELNRMNKDRDDDLRVRVVDWIEESDNGLQYFGGIRLPDGLPPTVKQVRNDARLSQAFGYGAETRATSKKLQGALPGRGFTLKMVQNMYKAHREWNDGGLLLGKQKGDRWSEFAFVSQFLGGSLNSTDILVQQQDPQGSFWEYLYDLAYESADTWKMIDGGFSRLPRAFQPLVHGRVRFNTRVERVKHAGGKVTLEWKESFMDARFQQSTFDYAIVSAPFTVVRQWRLPGMGVTMLNAIKNLVYDTNCKVALEYSDRFWEKMANPIFGSCSTTTDIPGIGQFCYPSYNLNGTGPATLLGTYIDASSSHEVARMTTMSEEEHVRYVVDAVAEIHGEYTRRLFTGKGRRKCWSLDPNAVGAFANPSAGQHELYMPEYFKVHKNMIFIGEHTSYTHGWLSSALDSGIRGAVQMMLELGLVDEAKAAVTKWMVPWIKG</sequence>
<dbReference type="PANTHER" id="PTHR10742">
    <property type="entry name" value="FLAVIN MONOAMINE OXIDASE"/>
    <property type="match status" value="1"/>
</dbReference>
<evidence type="ECO:0000313" key="3">
    <source>
        <dbReference type="Proteomes" id="UP000027002"/>
    </source>
</evidence>
<gene>
    <name evidence="2" type="ORF">UV8b_05824</name>
</gene>
<keyword evidence="3" id="KW-1185">Reference proteome</keyword>
<feature type="domain" description="Amine oxidase" evidence="1">
    <location>
        <begin position="173"/>
        <end position="229"/>
    </location>
</feature>